<evidence type="ECO:0000313" key="3">
    <source>
        <dbReference type="Proteomes" id="UP001050975"/>
    </source>
</evidence>
<sequence length="276" mass="28852">MSENNQPFDWHDEKADSITADPSVDAAATGAEANENTDPLTDRSDVRKAGTCRRVANAALVGAGLGAVAGAFAAALTGKGVADGVKAIVDGAVDAVKEAAENVKSTIIEGAENTVKGVAYGANSTVENRDQNQVSTPLENERTPPVEATRPVAAGNKGDVTNGVANYVTLNAANSATSSDALLQMLLNQVGTELARSFYEQLPAVVLAEVQRLATNPTLEEKQWITDRWAKALEPLAMATILSVQSYKKGTPLTENNGYHKQVNHQETPIGEGIGA</sequence>
<keyword evidence="3" id="KW-1185">Reference proteome</keyword>
<dbReference type="EMBL" id="BLAY01000002">
    <property type="protein sequence ID" value="GET35536.1"/>
    <property type="molecule type" value="Genomic_DNA"/>
</dbReference>
<comment type="caution">
    <text evidence="2">The sequence shown here is derived from an EMBL/GenBank/DDBJ whole genome shotgun (WGS) entry which is preliminary data.</text>
</comment>
<dbReference type="Proteomes" id="UP001050975">
    <property type="component" value="Unassembled WGS sequence"/>
</dbReference>
<proteinExistence type="predicted"/>
<organism evidence="2 3">
    <name type="scientific">Microseira wollei NIES-4236</name>
    <dbReference type="NCBI Taxonomy" id="2530354"/>
    <lineage>
        <taxon>Bacteria</taxon>
        <taxon>Bacillati</taxon>
        <taxon>Cyanobacteriota</taxon>
        <taxon>Cyanophyceae</taxon>
        <taxon>Oscillatoriophycideae</taxon>
        <taxon>Aerosakkonematales</taxon>
        <taxon>Aerosakkonemataceae</taxon>
        <taxon>Microseira</taxon>
    </lineage>
</organism>
<feature type="compositionally biased region" description="Polar residues" evidence="1">
    <location>
        <begin position="129"/>
        <end position="138"/>
    </location>
</feature>
<reference evidence="2" key="1">
    <citation type="submission" date="2019-10" db="EMBL/GenBank/DDBJ databases">
        <title>Draft genome sequece of Microseira wollei NIES-4236.</title>
        <authorList>
            <person name="Yamaguchi H."/>
            <person name="Suzuki S."/>
            <person name="Kawachi M."/>
        </authorList>
    </citation>
    <scope>NUCLEOTIDE SEQUENCE</scope>
    <source>
        <strain evidence="2">NIES-4236</strain>
    </source>
</reference>
<feature type="region of interest" description="Disordered" evidence="1">
    <location>
        <begin position="129"/>
        <end position="155"/>
    </location>
</feature>
<gene>
    <name evidence="2" type="ORF">MiSe_02780</name>
</gene>
<accession>A0AAV3X305</accession>
<protein>
    <submittedName>
        <fullName evidence="2">Uncharacterized protein</fullName>
    </submittedName>
</protein>
<evidence type="ECO:0000256" key="1">
    <source>
        <dbReference type="SAM" id="MobiDB-lite"/>
    </source>
</evidence>
<feature type="compositionally biased region" description="Low complexity" evidence="1">
    <location>
        <begin position="25"/>
        <end position="38"/>
    </location>
</feature>
<name>A0AAV3X305_9CYAN</name>
<feature type="region of interest" description="Disordered" evidence="1">
    <location>
        <begin position="1"/>
        <end position="45"/>
    </location>
</feature>
<evidence type="ECO:0000313" key="2">
    <source>
        <dbReference type="EMBL" id="GET35536.1"/>
    </source>
</evidence>
<dbReference type="RefSeq" id="WP_226573202.1">
    <property type="nucleotide sequence ID" value="NZ_BLAY01000002.1"/>
</dbReference>
<dbReference type="AlphaFoldDB" id="A0AAV3X305"/>